<name>A0A4R2IEH1_9GAMM</name>
<dbReference type="AlphaFoldDB" id="A0A4R2IEH1"/>
<sequence>MDEQDLRRLAEIGIDVYLPRGTSRCMPAAPAAATTMPAIAPPAVAAPGTPAAGGVLLLGDASSPRGAALLAAVTRALAFARVACVQAGSAEEAALADARALVAFGEARARAAGAALSAQRQREMDWVVAAEAAVLAGDARAKRALWSELKRIVRPLRRPAKGDER</sequence>
<evidence type="ECO:0000313" key="1">
    <source>
        <dbReference type="EMBL" id="TCO42747.1"/>
    </source>
</evidence>
<proteinExistence type="predicted"/>
<dbReference type="EMBL" id="SLWQ01000001">
    <property type="protein sequence ID" value="TCO42747.1"/>
    <property type="molecule type" value="Genomic_DNA"/>
</dbReference>
<gene>
    <name evidence="1" type="ORF">EV148_101153</name>
</gene>
<organism evidence="1 2">
    <name type="scientific">Dokdonella fugitiva</name>
    <dbReference type="NCBI Taxonomy" id="328517"/>
    <lineage>
        <taxon>Bacteria</taxon>
        <taxon>Pseudomonadati</taxon>
        <taxon>Pseudomonadota</taxon>
        <taxon>Gammaproteobacteria</taxon>
        <taxon>Lysobacterales</taxon>
        <taxon>Rhodanobacteraceae</taxon>
        <taxon>Dokdonella</taxon>
    </lineage>
</organism>
<protein>
    <submittedName>
        <fullName evidence="1">Uncharacterized protein</fullName>
    </submittedName>
</protein>
<keyword evidence="2" id="KW-1185">Reference proteome</keyword>
<accession>A0A4R2IEH1</accession>
<reference evidence="1 2" key="1">
    <citation type="journal article" date="2015" name="Stand. Genomic Sci.">
        <title>Genomic Encyclopedia of Bacterial and Archaeal Type Strains, Phase III: the genomes of soil and plant-associated and newly described type strains.</title>
        <authorList>
            <person name="Whitman W.B."/>
            <person name="Woyke T."/>
            <person name="Klenk H.P."/>
            <person name="Zhou Y."/>
            <person name="Lilburn T.G."/>
            <person name="Beck B.J."/>
            <person name="De Vos P."/>
            <person name="Vandamme P."/>
            <person name="Eisen J.A."/>
            <person name="Garrity G."/>
            <person name="Hugenholtz P."/>
            <person name="Kyrpides N.C."/>
        </authorList>
    </citation>
    <scope>NUCLEOTIDE SEQUENCE [LARGE SCALE GENOMIC DNA]</scope>
    <source>
        <strain evidence="1 2">A3</strain>
    </source>
</reference>
<comment type="caution">
    <text evidence="1">The sequence shown here is derived from an EMBL/GenBank/DDBJ whole genome shotgun (WGS) entry which is preliminary data.</text>
</comment>
<evidence type="ECO:0000313" key="2">
    <source>
        <dbReference type="Proteomes" id="UP000294862"/>
    </source>
</evidence>
<dbReference type="Proteomes" id="UP000294862">
    <property type="component" value="Unassembled WGS sequence"/>
</dbReference>
<dbReference type="RefSeq" id="WP_131992005.1">
    <property type="nucleotide sequence ID" value="NZ_SLWQ01000001.1"/>
</dbReference>